<gene>
    <name evidence="2" type="ORF">NDO55_05410</name>
</gene>
<evidence type="ECO:0008006" key="4">
    <source>
        <dbReference type="Google" id="ProtNLM"/>
    </source>
</evidence>
<sequence>MQLKTSIVAISTLLLASCGGSESAVEEAPADELEAPANDVGAAEDDGSLFGGEEEQAAAAPQPVALSCDATAYCSGPLVVTANNLVLSRGDRELYVRGPATFQNRSNEDIRIVLSNKQADITLDNGSAASTYRGDITGMNKCRNSAQECFDADPNQFTTLVPGDSPARINLYMRGNLQTSLIPSLSEVATGTLVLEAYLVEAGRPARRIDITLSGIPIKNQITQ</sequence>
<evidence type="ECO:0000313" key="2">
    <source>
        <dbReference type="EMBL" id="MCM8557256.1"/>
    </source>
</evidence>
<proteinExistence type="predicted"/>
<evidence type="ECO:0000256" key="1">
    <source>
        <dbReference type="SAM" id="SignalP"/>
    </source>
</evidence>
<name>A0A9X2EGZ9_9SPHN</name>
<dbReference type="EMBL" id="JAMSHT010000001">
    <property type="protein sequence ID" value="MCM8557256.1"/>
    <property type="molecule type" value="Genomic_DNA"/>
</dbReference>
<keyword evidence="1" id="KW-0732">Signal</keyword>
<feature type="signal peptide" evidence="1">
    <location>
        <begin position="1"/>
        <end position="24"/>
    </location>
</feature>
<keyword evidence="3" id="KW-1185">Reference proteome</keyword>
<comment type="caution">
    <text evidence="2">The sequence shown here is derived from an EMBL/GenBank/DDBJ whole genome shotgun (WGS) entry which is preliminary data.</text>
</comment>
<accession>A0A9X2EGZ9</accession>
<feature type="chain" id="PRO_5040935373" description="Lipoprotein" evidence="1">
    <location>
        <begin position="25"/>
        <end position="224"/>
    </location>
</feature>
<reference evidence="2" key="1">
    <citation type="submission" date="2022-06" db="EMBL/GenBank/DDBJ databases">
        <title>Sphingomicrobium sedimins sp. nov., a marine bacterium isolated from tidal flat.</title>
        <authorList>
            <person name="Kim C.-H."/>
            <person name="Yoo Y."/>
            <person name="Kim J.-J."/>
        </authorList>
    </citation>
    <scope>NUCLEOTIDE SEQUENCE</scope>
    <source>
        <strain evidence="2">GRR-S6-50</strain>
    </source>
</reference>
<dbReference type="RefSeq" id="WP_252113173.1">
    <property type="nucleotide sequence ID" value="NZ_JAMSHT010000001.1"/>
</dbReference>
<evidence type="ECO:0000313" key="3">
    <source>
        <dbReference type="Proteomes" id="UP001155128"/>
    </source>
</evidence>
<organism evidence="2 3">
    <name type="scientific">Sphingomicrobium sediminis</name>
    <dbReference type="NCBI Taxonomy" id="2950949"/>
    <lineage>
        <taxon>Bacteria</taxon>
        <taxon>Pseudomonadati</taxon>
        <taxon>Pseudomonadota</taxon>
        <taxon>Alphaproteobacteria</taxon>
        <taxon>Sphingomonadales</taxon>
        <taxon>Sphingomonadaceae</taxon>
        <taxon>Sphingomicrobium</taxon>
    </lineage>
</organism>
<dbReference type="Proteomes" id="UP001155128">
    <property type="component" value="Unassembled WGS sequence"/>
</dbReference>
<protein>
    <recommendedName>
        <fullName evidence="4">Lipoprotein</fullName>
    </recommendedName>
</protein>
<dbReference type="AlphaFoldDB" id="A0A9X2EGZ9"/>
<dbReference type="PROSITE" id="PS51257">
    <property type="entry name" value="PROKAR_LIPOPROTEIN"/>
    <property type="match status" value="1"/>
</dbReference>